<sequence length="303" mass="34943">MNTRLLFCVFSFNRGRFLEHCISTIEQCVPDADIAIFDDESYDDYTCEVLARFADKHEVLQPGNQSTHKLGGLYGNMQSALEYAADRSLVCFLQDDMQVVRPLASDEIAGFDRTFDENPNLAFLHPCFLKGINRERDVSTLDFNPDLAAYRRSDTGQSAGQYFSAILIVRPSRLLDKGWLFRRNEPENDQQARQHFERIGHLFSPFAMWLPEVPAYRGKRKTLALKLAERARGCDLYPYKIMSDQEVRSLNTRSSDVLPIAEDFLECTNSNLPTPWGYYPMQGSRWLKKLNSLELALRRLFKL</sequence>
<dbReference type="Proteomes" id="UP000753376">
    <property type="component" value="Unassembled WGS sequence"/>
</dbReference>
<dbReference type="RefSeq" id="WP_216007914.1">
    <property type="nucleotide sequence ID" value="NZ_JAHKPV010000015.1"/>
</dbReference>
<protein>
    <submittedName>
        <fullName evidence="1">Glycosyltransferase family 2 protein</fullName>
    </submittedName>
</protein>
<comment type="caution">
    <text evidence="1">The sequence shown here is derived from an EMBL/GenBank/DDBJ whole genome shotgun (WGS) entry which is preliminary data.</text>
</comment>
<evidence type="ECO:0000313" key="1">
    <source>
        <dbReference type="EMBL" id="MBU2874059.1"/>
    </source>
</evidence>
<evidence type="ECO:0000313" key="2">
    <source>
        <dbReference type="Proteomes" id="UP000753376"/>
    </source>
</evidence>
<proteinExistence type="predicted"/>
<keyword evidence="2" id="KW-1185">Reference proteome</keyword>
<reference evidence="1 2" key="1">
    <citation type="submission" date="2021-05" db="EMBL/GenBank/DDBJ databases">
        <title>Draft genomes of bacteria isolated from model marine particles.</title>
        <authorList>
            <person name="Datta M.S."/>
            <person name="Schwartzman J.A."/>
            <person name="Enke T.N."/>
            <person name="Saavedra J."/>
            <person name="Cermak N."/>
            <person name="Cordero O.X."/>
        </authorList>
    </citation>
    <scope>NUCLEOTIDE SEQUENCE [LARGE SCALE GENOMIC DNA]</scope>
    <source>
        <strain evidence="1 2">D2M19</strain>
    </source>
</reference>
<organism evidence="1 2">
    <name type="scientific">Marinobacter salexigens</name>
    <dbReference type="NCBI Taxonomy" id="1925763"/>
    <lineage>
        <taxon>Bacteria</taxon>
        <taxon>Pseudomonadati</taxon>
        <taxon>Pseudomonadota</taxon>
        <taxon>Gammaproteobacteria</taxon>
        <taxon>Pseudomonadales</taxon>
        <taxon>Marinobacteraceae</taxon>
        <taxon>Marinobacter</taxon>
    </lineage>
</organism>
<name>A0ABS6A8G5_9GAMM</name>
<dbReference type="CDD" id="cd00761">
    <property type="entry name" value="Glyco_tranf_GTA_type"/>
    <property type="match status" value="1"/>
</dbReference>
<gene>
    <name evidence="1" type="ORF">KO508_08585</name>
</gene>
<accession>A0ABS6A8G5</accession>
<dbReference type="EMBL" id="JAHKPV010000015">
    <property type="protein sequence ID" value="MBU2874059.1"/>
    <property type="molecule type" value="Genomic_DNA"/>
</dbReference>